<proteinExistence type="predicted"/>
<accession>A0A2H4UTD2</accession>
<evidence type="ECO:0000313" key="4">
    <source>
        <dbReference type="Proteomes" id="UP000240325"/>
    </source>
</evidence>
<gene>
    <name evidence="3" type="ORF">BMW23_0141</name>
</gene>
<dbReference type="InterPro" id="IPR041415">
    <property type="entry name" value="BclA_C"/>
</dbReference>
<dbReference type="InterPro" id="IPR008983">
    <property type="entry name" value="Tumour_necrosis_fac-like_dom"/>
</dbReference>
<feature type="region of interest" description="Disordered" evidence="1">
    <location>
        <begin position="1"/>
        <end position="78"/>
    </location>
</feature>
<feature type="compositionally biased region" description="Low complexity" evidence="1">
    <location>
        <begin position="66"/>
        <end position="77"/>
    </location>
</feature>
<feature type="compositionally biased region" description="Basic residues" evidence="1">
    <location>
        <begin position="45"/>
        <end position="64"/>
    </location>
</feature>
<protein>
    <submittedName>
        <fullName evidence="3">Flagellar hook-length control protein-like protein</fullName>
    </submittedName>
</protein>
<reference evidence="3" key="1">
    <citation type="journal article" date="2017" name="Elife">
        <title>The kinetoplastid-infecting Bodo saltans virus (BsV), a window into the most abundant giant viruses in the sea.</title>
        <authorList>
            <person name="Deeg C.M."/>
            <person name="Chow C.-E.T."/>
            <person name="Suttle C.A."/>
        </authorList>
    </citation>
    <scope>NUCLEOTIDE SEQUENCE</scope>
    <source>
        <strain evidence="3">NG1</strain>
    </source>
</reference>
<dbReference type="SUPFAM" id="SSF49842">
    <property type="entry name" value="TNF-like"/>
    <property type="match status" value="1"/>
</dbReference>
<evidence type="ECO:0000259" key="2">
    <source>
        <dbReference type="Pfam" id="PF18573"/>
    </source>
</evidence>
<evidence type="ECO:0000313" key="3">
    <source>
        <dbReference type="EMBL" id="ATZ80200.1"/>
    </source>
</evidence>
<dbReference type="Proteomes" id="UP000240325">
    <property type="component" value="Segment"/>
</dbReference>
<keyword evidence="4" id="KW-1185">Reference proteome</keyword>
<feature type="domain" description="BclA C-terminal" evidence="2">
    <location>
        <begin position="98"/>
        <end position="215"/>
    </location>
</feature>
<feature type="compositionally biased region" description="Basic residues" evidence="1">
    <location>
        <begin position="1"/>
        <end position="10"/>
    </location>
</feature>
<feature type="compositionally biased region" description="Low complexity" evidence="1">
    <location>
        <begin position="14"/>
        <end position="32"/>
    </location>
</feature>
<dbReference type="EMBL" id="MF782455">
    <property type="protein sequence ID" value="ATZ80200.1"/>
    <property type="molecule type" value="Genomic_DNA"/>
</dbReference>
<name>A0A2H4UTD2_9VIRU</name>
<sequence length="216" mass="22517">MSHREKKNCKKNVLSSSSSSSSLSSSTSSTSTQTDMHKKHDSDRRKCRRGPRGYRGHRGPRGRNGHNGQNGQNGQNGVNTNALGAYGYVYALVPQTVAIDAPVLFDANGPLNNIQHTPGTDAIAITNAGVYLVMFSVSGTEPNQFDVYVNGAPTLLSLYGSGAGTQQNNGSAIMNLNASDVITLVSHSSTAAVTLASPVGGTQPNVTASVTIVKLA</sequence>
<dbReference type="Pfam" id="PF18573">
    <property type="entry name" value="BclA_C"/>
    <property type="match status" value="1"/>
</dbReference>
<feature type="compositionally biased region" description="Basic and acidic residues" evidence="1">
    <location>
        <begin position="35"/>
        <end position="44"/>
    </location>
</feature>
<evidence type="ECO:0000256" key="1">
    <source>
        <dbReference type="SAM" id="MobiDB-lite"/>
    </source>
</evidence>
<dbReference type="Gene3D" id="2.60.120.40">
    <property type="match status" value="1"/>
</dbReference>
<organism evidence="3">
    <name type="scientific">Bodo saltans virus</name>
    <dbReference type="NCBI Taxonomy" id="2024608"/>
    <lineage>
        <taxon>Viruses</taxon>
        <taxon>Varidnaviria</taxon>
        <taxon>Bamfordvirae</taxon>
        <taxon>Nucleocytoviricota</taxon>
        <taxon>Megaviricetes</taxon>
        <taxon>Imitervirales</taxon>
        <taxon>Mimiviridae</taxon>
        <taxon>Klosneuvirinae</taxon>
        <taxon>Theiavirus</taxon>
        <taxon>Theiavirus salishense</taxon>
    </lineage>
</organism>